<reference evidence="10" key="2">
    <citation type="submission" date="2023-06" db="EMBL/GenBank/DDBJ databases">
        <authorList>
            <consortium name="Lawrence Berkeley National Laboratory"/>
            <person name="Haridas S."/>
            <person name="Hensen N."/>
            <person name="Bonometti L."/>
            <person name="Westerberg I."/>
            <person name="Brannstrom I.O."/>
            <person name="Guillou S."/>
            <person name="Cros-Aarteil S."/>
            <person name="Calhoun S."/>
            <person name="Kuo A."/>
            <person name="Mondo S."/>
            <person name="Pangilinan J."/>
            <person name="Riley R."/>
            <person name="Labutti K."/>
            <person name="Andreopoulos B."/>
            <person name="Lipzen A."/>
            <person name="Chen C."/>
            <person name="Yanf M."/>
            <person name="Daum C."/>
            <person name="Ng V."/>
            <person name="Clum A."/>
            <person name="Steindorff A."/>
            <person name="Ohm R."/>
            <person name="Martin F."/>
            <person name="Silar P."/>
            <person name="Natvig D."/>
            <person name="Lalanne C."/>
            <person name="Gautier V."/>
            <person name="Ament-Velasquez S.L."/>
            <person name="Kruys A."/>
            <person name="Hutchinson M.I."/>
            <person name="Powell A.J."/>
            <person name="Barry K."/>
            <person name="Miller A.N."/>
            <person name="Grigoriev I.V."/>
            <person name="Debuchy R."/>
            <person name="Gladieux P."/>
            <person name="Thoren M.H."/>
            <person name="Johannesson H."/>
        </authorList>
    </citation>
    <scope>NUCLEOTIDE SEQUENCE</scope>
    <source>
        <strain evidence="10">SMH4131-1</strain>
    </source>
</reference>
<keyword evidence="4" id="KW-0949">S-adenosyl-L-methionine</keyword>
<keyword evidence="11" id="KW-1185">Reference proteome</keyword>
<evidence type="ECO:0000313" key="10">
    <source>
        <dbReference type="EMBL" id="KAK3336739.1"/>
    </source>
</evidence>
<comment type="caution">
    <text evidence="10">The sequence shown here is derived from an EMBL/GenBank/DDBJ whole genome shotgun (WGS) entry which is preliminary data.</text>
</comment>
<dbReference type="CDD" id="cd02440">
    <property type="entry name" value="AdoMet_MTases"/>
    <property type="match status" value="1"/>
</dbReference>
<keyword evidence="5" id="KW-0805">Transcription regulation</keyword>
<evidence type="ECO:0000313" key="11">
    <source>
        <dbReference type="Proteomes" id="UP001286456"/>
    </source>
</evidence>
<evidence type="ECO:0000256" key="6">
    <source>
        <dbReference type="ARBA" id="ARBA00023163"/>
    </source>
</evidence>
<keyword evidence="7" id="KW-0539">Nucleus</keyword>
<evidence type="ECO:0000256" key="8">
    <source>
        <dbReference type="ARBA" id="ARBA00038158"/>
    </source>
</evidence>
<keyword evidence="3" id="KW-0808">Transferase</keyword>
<evidence type="ECO:0000256" key="3">
    <source>
        <dbReference type="ARBA" id="ARBA00022679"/>
    </source>
</evidence>
<sequence length="291" mass="33708">MAVRQARVDGFLENGRFYGEFKRGNYLFPYDEDEKDTMDIMHKFHLVARRDVLHSAPLHNQQTPRILDLGCGTGIWTIDMADKYPNGHLIGLDLALIQPEYIPANLRFEQMDIEDPWHDMGLGTWDLIHMRSLNGSIANWPRLYGEIYRHLRPHYGFVEQVEIDWAPRSVDQSLSPNSYVMQWADELLSAMDRFGRSMRVDSGLTKQRMRHAGLTDIKEEVIRVPFNGWPTDEHGRDTGRWFNLGLTHGMHALTIAPLFRGHGKMPEEVTALVKNVVEEIRSRKIHAYCTL</sequence>
<evidence type="ECO:0000256" key="9">
    <source>
        <dbReference type="ARBA" id="ARBA00047870"/>
    </source>
</evidence>
<comment type="catalytic activity">
    <reaction evidence="9">
        <text>L-methionyl-[protein] + S-adenosyl-L-methionine = S-methyl-L-methionyl-[protein] + S-adenosyl-L-homocysteine</text>
        <dbReference type="Rhea" id="RHEA:60560"/>
        <dbReference type="Rhea" id="RHEA-COMP:12313"/>
        <dbReference type="Rhea" id="RHEA-COMP:15592"/>
        <dbReference type="ChEBI" id="CHEBI:16044"/>
        <dbReference type="ChEBI" id="CHEBI:57856"/>
        <dbReference type="ChEBI" id="CHEBI:59789"/>
        <dbReference type="ChEBI" id="CHEBI:142742"/>
    </reaction>
    <physiologicalReaction direction="left-to-right" evidence="9">
        <dbReference type="Rhea" id="RHEA:60561"/>
    </physiologicalReaction>
</comment>
<dbReference type="InterPro" id="IPR029063">
    <property type="entry name" value="SAM-dependent_MTases_sf"/>
</dbReference>
<comment type="similarity">
    <text evidence="8">Belongs to the methyltransferase superfamily. LaeA methyltransferase family.</text>
</comment>
<dbReference type="PANTHER" id="PTHR43591:SF30">
    <property type="entry name" value="PROTEIN-METHIONINE METHYLTRANSFERASE LAEA"/>
    <property type="match status" value="1"/>
</dbReference>
<dbReference type="Pfam" id="PF13489">
    <property type="entry name" value="Methyltransf_23"/>
    <property type="match status" value="1"/>
</dbReference>
<evidence type="ECO:0000256" key="2">
    <source>
        <dbReference type="ARBA" id="ARBA00022603"/>
    </source>
</evidence>
<name>A0AAE0MMP7_9PEZI</name>
<evidence type="ECO:0000256" key="1">
    <source>
        <dbReference type="ARBA" id="ARBA00004123"/>
    </source>
</evidence>
<gene>
    <name evidence="10" type="ORF">B0T19DRAFT_447613</name>
</gene>
<organism evidence="10 11">
    <name type="scientific">Cercophora scortea</name>
    <dbReference type="NCBI Taxonomy" id="314031"/>
    <lineage>
        <taxon>Eukaryota</taxon>
        <taxon>Fungi</taxon>
        <taxon>Dikarya</taxon>
        <taxon>Ascomycota</taxon>
        <taxon>Pezizomycotina</taxon>
        <taxon>Sordariomycetes</taxon>
        <taxon>Sordariomycetidae</taxon>
        <taxon>Sordariales</taxon>
        <taxon>Lasiosphaeriaceae</taxon>
        <taxon>Cercophora</taxon>
    </lineage>
</organism>
<dbReference type="Gene3D" id="3.40.50.150">
    <property type="entry name" value="Vaccinia Virus protein VP39"/>
    <property type="match status" value="1"/>
</dbReference>
<dbReference type="EMBL" id="JAUEPO010000001">
    <property type="protein sequence ID" value="KAK3336739.1"/>
    <property type="molecule type" value="Genomic_DNA"/>
</dbReference>
<dbReference type="AlphaFoldDB" id="A0AAE0MMP7"/>
<comment type="subcellular location">
    <subcellularLocation>
        <location evidence="1">Nucleus</location>
    </subcellularLocation>
</comment>
<dbReference type="GO" id="GO:0005634">
    <property type="term" value="C:nucleus"/>
    <property type="evidence" value="ECO:0007669"/>
    <property type="project" value="UniProtKB-SubCell"/>
</dbReference>
<proteinExistence type="inferred from homology"/>
<keyword evidence="2 10" id="KW-0489">Methyltransferase</keyword>
<dbReference type="GO" id="GO:0032259">
    <property type="term" value="P:methylation"/>
    <property type="evidence" value="ECO:0007669"/>
    <property type="project" value="UniProtKB-KW"/>
</dbReference>
<protein>
    <submittedName>
        <fullName evidence="10">Methyltransferase LaeA</fullName>
    </submittedName>
</protein>
<evidence type="ECO:0000256" key="7">
    <source>
        <dbReference type="ARBA" id="ARBA00023242"/>
    </source>
</evidence>
<dbReference type="PANTHER" id="PTHR43591">
    <property type="entry name" value="METHYLTRANSFERASE"/>
    <property type="match status" value="1"/>
</dbReference>
<accession>A0AAE0MMP7</accession>
<dbReference type="Proteomes" id="UP001286456">
    <property type="component" value="Unassembled WGS sequence"/>
</dbReference>
<evidence type="ECO:0000256" key="4">
    <source>
        <dbReference type="ARBA" id="ARBA00022691"/>
    </source>
</evidence>
<reference evidence="10" key="1">
    <citation type="journal article" date="2023" name="Mol. Phylogenet. Evol.">
        <title>Genome-scale phylogeny and comparative genomics of the fungal order Sordariales.</title>
        <authorList>
            <person name="Hensen N."/>
            <person name="Bonometti L."/>
            <person name="Westerberg I."/>
            <person name="Brannstrom I.O."/>
            <person name="Guillou S."/>
            <person name="Cros-Aarteil S."/>
            <person name="Calhoun S."/>
            <person name="Haridas S."/>
            <person name="Kuo A."/>
            <person name="Mondo S."/>
            <person name="Pangilinan J."/>
            <person name="Riley R."/>
            <person name="LaButti K."/>
            <person name="Andreopoulos B."/>
            <person name="Lipzen A."/>
            <person name="Chen C."/>
            <person name="Yan M."/>
            <person name="Daum C."/>
            <person name="Ng V."/>
            <person name="Clum A."/>
            <person name="Steindorff A."/>
            <person name="Ohm R.A."/>
            <person name="Martin F."/>
            <person name="Silar P."/>
            <person name="Natvig D.O."/>
            <person name="Lalanne C."/>
            <person name="Gautier V."/>
            <person name="Ament-Velasquez S.L."/>
            <person name="Kruys A."/>
            <person name="Hutchinson M.I."/>
            <person name="Powell A.J."/>
            <person name="Barry K."/>
            <person name="Miller A.N."/>
            <person name="Grigoriev I.V."/>
            <person name="Debuchy R."/>
            <person name="Gladieux P."/>
            <person name="Hiltunen Thoren M."/>
            <person name="Johannesson H."/>
        </authorList>
    </citation>
    <scope>NUCLEOTIDE SEQUENCE</scope>
    <source>
        <strain evidence="10">SMH4131-1</strain>
    </source>
</reference>
<evidence type="ECO:0000256" key="5">
    <source>
        <dbReference type="ARBA" id="ARBA00023015"/>
    </source>
</evidence>
<dbReference type="SUPFAM" id="SSF53335">
    <property type="entry name" value="S-adenosyl-L-methionine-dependent methyltransferases"/>
    <property type="match status" value="1"/>
</dbReference>
<keyword evidence="6" id="KW-0804">Transcription</keyword>
<dbReference type="GO" id="GO:0008168">
    <property type="term" value="F:methyltransferase activity"/>
    <property type="evidence" value="ECO:0007669"/>
    <property type="project" value="UniProtKB-KW"/>
</dbReference>